<proteinExistence type="predicted"/>
<dbReference type="GO" id="GO:0016787">
    <property type="term" value="F:hydrolase activity"/>
    <property type="evidence" value="ECO:0007669"/>
    <property type="project" value="UniProtKB-KW"/>
</dbReference>
<evidence type="ECO:0000313" key="2">
    <source>
        <dbReference type="EMBL" id="MBU8825259.1"/>
    </source>
</evidence>
<dbReference type="EMBL" id="JAHBOM010000015">
    <property type="protein sequence ID" value="MBU8825259.1"/>
    <property type="molecule type" value="Genomic_DNA"/>
</dbReference>
<dbReference type="PANTHER" id="PTHR43689:SF53">
    <property type="entry name" value="ALPHA_BETA-HYDROLASES SUPERFAMILY PROTEIN"/>
    <property type="match status" value="1"/>
</dbReference>
<feature type="domain" description="AB hydrolase-1" evidence="1">
    <location>
        <begin position="58"/>
        <end position="295"/>
    </location>
</feature>
<gene>
    <name evidence="2" type="ORF">KL859_20605</name>
</gene>
<keyword evidence="3" id="KW-1185">Reference proteome</keyword>
<dbReference type="SUPFAM" id="SSF53474">
    <property type="entry name" value="alpha/beta-Hydrolases"/>
    <property type="match status" value="1"/>
</dbReference>
<dbReference type="InterPro" id="IPR029058">
    <property type="entry name" value="AB_hydrolase_fold"/>
</dbReference>
<dbReference type="Proteomes" id="UP000696413">
    <property type="component" value="Unassembled WGS sequence"/>
</dbReference>
<dbReference type="InterPro" id="IPR000073">
    <property type="entry name" value="AB_hydrolase_1"/>
</dbReference>
<evidence type="ECO:0000313" key="3">
    <source>
        <dbReference type="Proteomes" id="UP000696413"/>
    </source>
</evidence>
<accession>A0ABS6HRE0</accession>
<dbReference type="Pfam" id="PF12697">
    <property type="entry name" value="Abhydrolase_6"/>
    <property type="match status" value="1"/>
</dbReference>
<dbReference type="Gene3D" id="3.40.50.1820">
    <property type="entry name" value="alpha/beta hydrolase"/>
    <property type="match status" value="1"/>
</dbReference>
<evidence type="ECO:0000259" key="1">
    <source>
        <dbReference type="Pfam" id="PF12697"/>
    </source>
</evidence>
<keyword evidence="2" id="KW-0378">Hydrolase</keyword>
<name>A0ABS6HRE0_MYCGD</name>
<organism evidence="2 3">
    <name type="scientific">Mycolicibacterium goodii</name>
    <name type="common">Mycobacterium goodii</name>
    <dbReference type="NCBI Taxonomy" id="134601"/>
    <lineage>
        <taxon>Bacteria</taxon>
        <taxon>Bacillati</taxon>
        <taxon>Actinomycetota</taxon>
        <taxon>Actinomycetes</taxon>
        <taxon>Mycobacteriales</taxon>
        <taxon>Mycobacteriaceae</taxon>
        <taxon>Mycolicibacterium</taxon>
    </lineage>
</organism>
<dbReference type="PANTHER" id="PTHR43689">
    <property type="entry name" value="HYDROLASE"/>
    <property type="match status" value="1"/>
</dbReference>
<reference evidence="2 3" key="1">
    <citation type="submission" date="2021-05" db="EMBL/GenBank/DDBJ databases">
        <title>Draft Genome Sequences of Clinical Respiratory Isolates of Mycobacterium goodii Recovered in Ireland.</title>
        <authorList>
            <person name="Flanagan P.R."/>
            <person name="Mok S."/>
            <person name="Roycroft E."/>
            <person name="Rogers T.R."/>
            <person name="Fitzgibbon M."/>
        </authorList>
    </citation>
    <scope>NUCLEOTIDE SEQUENCE [LARGE SCALE GENOMIC DNA]</scope>
    <source>
        <strain evidence="2 3">14IE55</strain>
    </source>
</reference>
<sequence length="324" mass="35345">MDVVPEGREVREKTARYARFLPARYRVDGFAPTSTWWPWRGHDVHILRAETPGSKVRVLVLHGAGGHAGALWPFAGVAAAAGADVLAPDLPLYGHTRVPAPKRVRYDDWVECVSDLVRRECENDDRPLVVFGASMGGLLGYEVAARTRQVAHVVATCLLDPADPAARAAAARVPVLGRAAPKALRSVDRYVGGLAMPIRWLVKMTAMSADPELTRQVVHDSRGGGVHIPLGFLSSWLNFSHTAPEQFDAAPVTLVHPGADEWTPPSLSIRFLDRMPAPTRTVLLRNCGHYPIEEPGLSQLVEALYEVRDSVLASAAQQPFDQID</sequence>
<comment type="caution">
    <text evidence="2">The sequence shown here is derived from an EMBL/GenBank/DDBJ whole genome shotgun (WGS) entry which is preliminary data.</text>
</comment>
<dbReference type="RefSeq" id="WP_214395397.1">
    <property type="nucleotide sequence ID" value="NZ_JAHBOL010000015.1"/>
</dbReference>
<protein>
    <submittedName>
        <fullName evidence="2">Alpha/beta fold hydrolase</fullName>
    </submittedName>
</protein>